<dbReference type="GO" id="GO:0046872">
    <property type="term" value="F:metal ion binding"/>
    <property type="evidence" value="ECO:0007669"/>
    <property type="project" value="UniProtKB-KW"/>
</dbReference>
<evidence type="ECO:0000256" key="3">
    <source>
        <dbReference type="ARBA" id="ARBA00023004"/>
    </source>
</evidence>
<dbReference type="GO" id="GO:0051536">
    <property type="term" value="F:iron-sulfur cluster binding"/>
    <property type="evidence" value="ECO:0007669"/>
    <property type="project" value="UniProtKB-KW"/>
</dbReference>
<dbReference type="InterPro" id="IPR000581">
    <property type="entry name" value="ILV_EDD_N"/>
</dbReference>
<evidence type="ECO:0000256" key="4">
    <source>
        <dbReference type="ARBA" id="ARBA00023014"/>
    </source>
</evidence>
<evidence type="ECO:0000256" key="5">
    <source>
        <dbReference type="ARBA" id="ARBA00023239"/>
    </source>
</evidence>
<organism evidence="8">
    <name type="scientific">marine sediment metagenome</name>
    <dbReference type="NCBI Taxonomy" id="412755"/>
    <lineage>
        <taxon>unclassified sequences</taxon>
        <taxon>metagenomes</taxon>
        <taxon>ecological metagenomes</taxon>
    </lineage>
</organism>
<name>X0X6E9_9ZZZZ</name>
<dbReference type="InterPro" id="IPR020558">
    <property type="entry name" value="DiOHA_6PGluconate_deHydtase_CS"/>
</dbReference>
<evidence type="ECO:0000259" key="6">
    <source>
        <dbReference type="Pfam" id="PF00920"/>
    </source>
</evidence>
<proteinExistence type="inferred from homology"/>
<feature type="non-terminal residue" evidence="8">
    <location>
        <position position="1"/>
    </location>
</feature>
<dbReference type="Gene3D" id="3.50.30.80">
    <property type="entry name" value="IlvD/EDD C-terminal domain-like"/>
    <property type="match status" value="1"/>
</dbReference>
<dbReference type="GO" id="GO:0016836">
    <property type="term" value="F:hydro-lyase activity"/>
    <property type="evidence" value="ECO:0007669"/>
    <property type="project" value="TreeGrafter"/>
</dbReference>
<feature type="non-terminal residue" evidence="8">
    <location>
        <position position="258"/>
    </location>
</feature>
<dbReference type="PANTHER" id="PTHR43661">
    <property type="entry name" value="D-XYLONATE DEHYDRATASE"/>
    <property type="match status" value="1"/>
</dbReference>
<dbReference type="Pfam" id="PF00920">
    <property type="entry name" value="ILVD_EDD_N"/>
    <property type="match status" value="1"/>
</dbReference>
<comment type="caution">
    <text evidence="8">The sequence shown here is derived from an EMBL/GenBank/DDBJ whole genome shotgun (WGS) entry which is preliminary data.</text>
</comment>
<dbReference type="EMBL" id="BARS01035614">
    <property type="protein sequence ID" value="GAG20546.1"/>
    <property type="molecule type" value="Genomic_DNA"/>
</dbReference>
<evidence type="ECO:0000313" key="8">
    <source>
        <dbReference type="EMBL" id="GAG20546.1"/>
    </source>
</evidence>
<evidence type="ECO:0008006" key="9">
    <source>
        <dbReference type="Google" id="ProtNLM"/>
    </source>
</evidence>
<feature type="domain" description="Dihydroxy-acid/6-phosphogluconate dehydratase C-terminal" evidence="7">
    <location>
        <begin position="84"/>
        <end position="252"/>
    </location>
</feature>
<keyword evidence="5" id="KW-0456">Lyase</keyword>
<dbReference type="AlphaFoldDB" id="X0X6E9"/>
<dbReference type="SUPFAM" id="SSF52016">
    <property type="entry name" value="LeuD/IlvD-like"/>
    <property type="match status" value="1"/>
</dbReference>
<dbReference type="InterPro" id="IPR056740">
    <property type="entry name" value="ILV_EDD_C"/>
</dbReference>
<dbReference type="InterPro" id="IPR037237">
    <property type="entry name" value="IlvD/EDD_N"/>
</dbReference>
<evidence type="ECO:0000256" key="1">
    <source>
        <dbReference type="ARBA" id="ARBA00006486"/>
    </source>
</evidence>
<dbReference type="SUPFAM" id="SSF143975">
    <property type="entry name" value="IlvD/EDD N-terminal domain-like"/>
    <property type="match status" value="1"/>
</dbReference>
<dbReference type="FunFam" id="3.50.30.80:FF:000001">
    <property type="entry name" value="Dihydroxy-acid dehydratase"/>
    <property type="match status" value="1"/>
</dbReference>
<reference evidence="8" key="1">
    <citation type="journal article" date="2014" name="Front. Microbiol.">
        <title>High frequency of phylogenetically diverse reductive dehalogenase-homologous genes in deep subseafloor sedimentary metagenomes.</title>
        <authorList>
            <person name="Kawai M."/>
            <person name="Futagami T."/>
            <person name="Toyoda A."/>
            <person name="Takaki Y."/>
            <person name="Nishi S."/>
            <person name="Hori S."/>
            <person name="Arai W."/>
            <person name="Tsubouchi T."/>
            <person name="Morono Y."/>
            <person name="Uchiyama I."/>
            <person name="Ito T."/>
            <person name="Fujiyama A."/>
            <person name="Inagaki F."/>
            <person name="Takami H."/>
        </authorList>
    </citation>
    <scope>NUCLEOTIDE SEQUENCE</scope>
    <source>
        <strain evidence="8">Expedition CK06-06</strain>
    </source>
</reference>
<accession>X0X6E9</accession>
<dbReference type="PROSITE" id="PS00887">
    <property type="entry name" value="ILVD_EDD_2"/>
    <property type="match status" value="1"/>
</dbReference>
<gene>
    <name evidence="8" type="ORF">S01H1_54854</name>
</gene>
<evidence type="ECO:0000256" key="2">
    <source>
        <dbReference type="ARBA" id="ARBA00022723"/>
    </source>
</evidence>
<keyword evidence="3" id="KW-0408">Iron</keyword>
<dbReference type="Pfam" id="PF24877">
    <property type="entry name" value="ILV_EDD_C"/>
    <property type="match status" value="1"/>
</dbReference>
<feature type="domain" description="Dihydroxy-acid/6-phosphogluconate dehydratase N-terminal" evidence="6">
    <location>
        <begin position="1"/>
        <end position="73"/>
    </location>
</feature>
<dbReference type="PANTHER" id="PTHR43661:SF3">
    <property type="entry name" value="D-XYLONATE DEHYDRATASE YAGF-RELATED"/>
    <property type="match status" value="1"/>
</dbReference>
<protein>
    <recommendedName>
        <fullName evidence="9">Dihydroxy-acid dehydratase</fullName>
    </recommendedName>
</protein>
<comment type="similarity">
    <text evidence="1">Belongs to the IlvD/Edd family.</text>
</comment>
<dbReference type="InterPro" id="IPR042096">
    <property type="entry name" value="Dihydro-acid_dehy_C"/>
</dbReference>
<keyword evidence="4" id="KW-0411">Iron-sulfur</keyword>
<keyword evidence="2" id="KW-0479">Metal-binding</keyword>
<sequence>LHIMAIAHEAGVDLSLDLFDRISRHTPRITDIRPGGECFMEDIEWAGGVPAILKRLHAKLKNCTTLSNKTIGQIAREAKIYDEDVIRSTKKPYCQEGGMAILKGSLAPDGAVVKQSAVSKKALRITGKAKVFDSEEKAMQATLNKQIKKGDVIVIRYEGPKGGPGMREILSVTAAIVGMGLGESVGLVTDGRFSGGTRGSCIGHVSPEAASGGPIAIVQDGDVISIDIPRRKLDLKISDSKIKERLKKWKTPEPKVKE</sequence>
<dbReference type="GO" id="GO:0005829">
    <property type="term" value="C:cytosol"/>
    <property type="evidence" value="ECO:0007669"/>
    <property type="project" value="TreeGrafter"/>
</dbReference>
<evidence type="ECO:0000259" key="7">
    <source>
        <dbReference type="Pfam" id="PF24877"/>
    </source>
</evidence>